<evidence type="ECO:0000313" key="3">
    <source>
        <dbReference type="Proteomes" id="UP000288983"/>
    </source>
</evidence>
<dbReference type="GO" id="GO:0016757">
    <property type="term" value="F:glycosyltransferase activity"/>
    <property type="evidence" value="ECO:0007669"/>
    <property type="project" value="TreeGrafter"/>
</dbReference>
<evidence type="ECO:0000313" key="2">
    <source>
        <dbReference type="EMBL" id="RWU26454.1"/>
    </source>
</evidence>
<dbReference type="Pfam" id="PF00534">
    <property type="entry name" value="Glycos_transf_1"/>
    <property type="match status" value="1"/>
</dbReference>
<protein>
    <submittedName>
        <fullName evidence="2">Glycosyl transferase</fullName>
    </submittedName>
</protein>
<dbReference type="OrthoDB" id="9792269at2"/>
<dbReference type="CDD" id="cd03801">
    <property type="entry name" value="GT4_PimA-like"/>
    <property type="match status" value="1"/>
</dbReference>
<reference evidence="2 3" key="1">
    <citation type="submission" date="2018-06" db="EMBL/GenBank/DDBJ databases">
        <title>Bacteria isolated from soil of Wuhan.</title>
        <authorList>
            <person name="Wei X."/>
            <person name="Chunhua H."/>
        </authorList>
    </citation>
    <scope>NUCLEOTIDE SEQUENCE [LARGE SCALE GENOMIC DNA]</scope>
    <source>
        <strain evidence="3">xwS2</strain>
    </source>
</reference>
<dbReference type="EMBL" id="QJRG01000033">
    <property type="protein sequence ID" value="RWU26454.1"/>
    <property type="molecule type" value="Genomic_DNA"/>
</dbReference>
<feature type="domain" description="Glycosyl transferase family 1" evidence="1">
    <location>
        <begin position="199"/>
        <end position="334"/>
    </location>
</feature>
<sequence length="373" mass="40798">MSLADGRAPVNIVNIMWSGGAPYVSVHRVHQQVLARAEPGAVISNWLLQGQGPCGSIGTTREWQLSTRLLKGRGVWKLVRPWVQRRFRQALEQANSQVLLLDGIGVSKFVLPLLRRLPDVRAVILFHGATRLNSAEIALLRSFKPAQLTLVAVSCALAEAVGRDLNMPVTVLRSALEPEVFRQQLLTCEQARHRLGLPQDGGPILGAVGRLVESKGFDYLLDAFASARKQQPALRLVILGEGRQRAQLESRIKALGLEAVVSLLGHAEDLHQLYRAFDWVVIPSRAEGLGLVVQEAVLADVPVLCSDLAVFREQLGDAGCYAPVGEVAAWAQAIVDRVTGDGCQVAQAQYRALAPEQAWQRLNQTSIELLRRP</sequence>
<gene>
    <name evidence="2" type="ORF">DM813_01125</name>
</gene>
<organism evidence="2 3">
    <name type="scientific">Pseudomonas alkylphenolica</name>
    <dbReference type="NCBI Taxonomy" id="237609"/>
    <lineage>
        <taxon>Bacteria</taxon>
        <taxon>Pseudomonadati</taxon>
        <taxon>Pseudomonadota</taxon>
        <taxon>Gammaproteobacteria</taxon>
        <taxon>Pseudomonadales</taxon>
        <taxon>Pseudomonadaceae</taxon>
        <taxon>Pseudomonas</taxon>
    </lineage>
</organism>
<name>A0A443ZZ56_9PSED</name>
<dbReference type="RefSeq" id="WP_128321587.1">
    <property type="nucleotide sequence ID" value="NZ_QJRG01000033.1"/>
</dbReference>
<dbReference type="PANTHER" id="PTHR45947">
    <property type="entry name" value="SULFOQUINOVOSYL TRANSFERASE SQD2"/>
    <property type="match status" value="1"/>
</dbReference>
<dbReference type="Gene3D" id="3.40.50.2000">
    <property type="entry name" value="Glycogen Phosphorylase B"/>
    <property type="match status" value="1"/>
</dbReference>
<dbReference type="PANTHER" id="PTHR45947:SF3">
    <property type="entry name" value="SULFOQUINOVOSYL TRANSFERASE SQD2"/>
    <property type="match status" value="1"/>
</dbReference>
<proteinExistence type="predicted"/>
<dbReference type="InterPro" id="IPR050194">
    <property type="entry name" value="Glycosyltransferase_grp1"/>
</dbReference>
<keyword evidence="2" id="KW-0808">Transferase</keyword>
<dbReference type="SUPFAM" id="SSF53756">
    <property type="entry name" value="UDP-Glycosyltransferase/glycogen phosphorylase"/>
    <property type="match status" value="1"/>
</dbReference>
<dbReference type="Proteomes" id="UP000288983">
    <property type="component" value="Unassembled WGS sequence"/>
</dbReference>
<dbReference type="InterPro" id="IPR001296">
    <property type="entry name" value="Glyco_trans_1"/>
</dbReference>
<evidence type="ECO:0000259" key="1">
    <source>
        <dbReference type="Pfam" id="PF00534"/>
    </source>
</evidence>
<dbReference type="AlphaFoldDB" id="A0A443ZZ56"/>
<comment type="caution">
    <text evidence="2">The sequence shown here is derived from an EMBL/GenBank/DDBJ whole genome shotgun (WGS) entry which is preliminary data.</text>
</comment>
<accession>A0A443ZZ56</accession>